<feature type="domain" description="Phosphoadenosine phosphosulphate reductase" evidence="1">
    <location>
        <begin position="31"/>
        <end position="86"/>
    </location>
</feature>
<gene>
    <name evidence="2" type="ORF">NCTC12120_03415</name>
</gene>
<sequence length="141" mass="16284">MRKDKKIILDDNVLNASKKRIEWVFDTFNQVCVSFSGGKDSSVLFHLVAEIARRRECQFDVLFIDWEVQFQHTIDHVSRLKQQYSDIVRRFYWVALPLTTVNGVHRASLNGLAGRQAWNGFVSRQKTPLPTQTSSLSIIMA</sequence>
<evidence type="ECO:0000259" key="1">
    <source>
        <dbReference type="Pfam" id="PF01507"/>
    </source>
</evidence>
<dbReference type="GO" id="GO:0016740">
    <property type="term" value="F:transferase activity"/>
    <property type="evidence" value="ECO:0007669"/>
    <property type="project" value="UniProtKB-KW"/>
</dbReference>
<evidence type="ECO:0000313" key="3">
    <source>
        <dbReference type="Proteomes" id="UP000251197"/>
    </source>
</evidence>
<dbReference type="EMBL" id="UAVU01000003">
    <property type="protein sequence ID" value="SQA99496.1"/>
    <property type="molecule type" value="Genomic_DNA"/>
</dbReference>
<dbReference type="Proteomes" id="UP000251197">
    <property type="component" value="Unassembled WGS sequence"/>
</dbReference>
<protein>
    <submittedName>
        <fullName evidence="2">Predicted phosphoadenosine phosphosulfate sulfotransferase</fullName>
    </submittedName>
</protein>
<accession>A0A2X2T323</accession>
<dbReference type="PANTHER" id="PTHR30083:SF0">
    <property type="entry name" value="3'-PHOSPHOADENOSINE 5'-PHOSPHOSULFATE SULFOTRANSFERASE (PAPS REDUCTASE)_FAD SYNTHETASE"/>
    <property type="match status" value="1"/>
</dbReference>
<dbReference type="InterPro" id="IPR014729">
    <property type="entry name" value="Rossmann-like_a/b/a_fold"/>
</dbReference>
<keyword evidence="2" id="KW-0808">Transferase</keyword>
<dbReference type="SUPFAM" id="SSF52402">
    <property type="entry name" value="Adenine nucleotide alpha hydrolases-like"/>
    <property type="match status" value="1"/>
</dbReference>
<dbReference type="Gene3D" id="3.40.50.620">
    <property type="entry name" value="HUPs"/>
    <property type="match status" value="1"/>
</dbReference>
<dbReference type="AlphaFoldDB" id="A0A2X2T323"/>
<dbReference type="PANTHER" id="PTHR30083">
    <property type="entry name" value="TRANSCRIPTIONAL REGULATOR-RELATED"/>
    <property type="match status" value="1"/>
</dbReference>
<dbReference type="InterPro" id="IPR002500">
    <property type="entry name" value="PAPS_reduct_dom"/>
</dbReference>
<organism evidence="2 3">
    <name type="scientific">Cedecea neteri</name>
    <dbReference type="NCBI Taxonomy" id="158822"/>
    <lineage>
        <taxon>Bacteria</taxon>
        <taxon>Pseudomonadati</taxon>
        <taxon>Pseudomonadota</taxon>
        <taxon>Gammaproteobacteria</taxon>
        <taxon>Enterobacterales</taxon>
        <taxon>Enterobacteriaceae</taxon>
        <taxon>Cedecea</taxon>
    </lineage>
</organism>
<name>A0A2X2T323_9ENTR</name>
<dbReference type="GO" id="GO:0071453">
    <property type="term" value="P:cellular response to oxygen levels"/>
    <property type="evidence" value="ECO:0007669"/>
    <property type="project" value="TreeGrafter"/>
</dbReference>
<dbReference type="Pfam" id="PF01507">
    <property type="entry name" value="PAPS_reduct"/>
    <property type="match status" value="1"/>
</dbReference>
<reference evidence="2 3" key="1">
    <citation type="submission" date="2018-06" db="EMBL/GenBank/DDBJ databases">
        <authorList>
            <consortium name="Pathogen Informatics"/>
            <person name="Doyle S."/>
        </authorList>
    </citation>
    <scope>NUCLEOTIDE SEQUENCE [LARGE SCALE GENOMIC DNA]</scope>
    <source>
        <strain evidence="2 3">NCTC12120</strain>
    </source>
</reference>
<evidence type="ECO:0000313" key="2">
    <source>
        <dbReference type="EMBL" id="SQA99496.1"/>
    </source>
</evidence>
<proteinExistence type="predicted"/>